<proteinExistence type="predicted"/>
<dbReference type="InterPro" id="IPR027806">
    <property type="entry name" value="HARBI1_dom"/>
</dbReference>
<evidence type="ECO:0000256" key="1">
    <source>
        <dbReference type="ARBA" id="ARBA00001968"/>
    </source>
</evidence>
<sequence length="144" mass="15450">MQGLTTPEGELVCLGAARVGFAHDLTGARTDGIVNAAADVEIAAGSGLPGRRRHRPHLDQAPHGQGVNGWGEKVNSALAKLRAVVERPYAELKRWPVLGRPRISLNRAIDVLHALFAITRRRSSLARGLPRLSSGAELPLLSFK</sequence>
<dbReference type="RefSeq" id="WP_344024949.1">
    <property type="nucleotide sequence ID" value="NZ_BAAABX010000037.1"/>
</dbReference>
<evidence type="ECO:0000313" key="5">
    <source>
        <dbReference type="Proteomes" id="UP001500879"/>
    </source>
</evidence>
<comment type="cofactor">
    <cofactor evidence="1">
        <name>a divalent metal cation</name>
        <dbReference type="ChEBI" id="CHEBI:60240"/>
    </cofactor>
</comment>
<protein>
    <recommendedName>
        <fullName evidence="3">DDE Tnp4 domain-containing protein</fullName>
    </recommendedName>
</protein>
<dbReference type="EMBL" id="BAAABX010000037">
    <property type="protein sequence ID" value="GAA0409775.1"/>
    <property type="molecule type" value="Genomic_DNA"/>
</dbReference>
<accession>A0ABN0YUB5</accession>
<dbReference type="Pfam" id="PF13359">
    <property type="entry name" value="DDE_Tnp_4"/>
    <property type="match status" value="1"/>
</dbReference>
<gene>
    <name evidence="4" type="ORF">GCM10010357_33570</name>
</gene>
<name>A0ABN0YUB5_9ACTN</name>
<keyword evidence="5" id="KW-1185">Reference proteome</keyword>
<evidence type="ECO:0000259" key="3">
    <source>
        <dbReference type="Pfam" id="PF13359"/>
    </source>
</evidence>
<evidence type="ECO:0000256" key="2">
    <source>
        <dbReference type="ARBA" id="ARBA00022723"/>
    </source>
</evidence>
<evidence type="ECO:0000313" key="4">
    <source>
        <dbReference type="EMBL" id="GAA0409775.1"/>
    </source>
</evidence>
<dbReference type="Proteomes" id="UP001500879">
    <property type="component" value="Unassembled WGS sequence"/>
</dbReference>
<keyword evidence="2" id="KW-0479">Metal-binding</keyword>
<organism evidence="4 5">
    <name type="scientific">Streptomyces luteireticuli</name>
    <dbReference type="NCBI Taxonomy" id="173858"/>
    <lineage>
        <taxon>Bacteria</taxon>
        <taxon>Bacillati</taxon>
        <taxon>Actinomycetota</taxon>
        <taxon>Actinomycetes</taxon>
        <taxon>Kitasatosporales</taxon>
        <taxon>Streptomycetaceae</taxon>
        <taxon>Streptomyces</taxon>
    </lineage>
</organism>
<reference evidence="4 5" key="1">
    <citation type="journal article" date="2019" name="Int. J. Syst. Evol. Microbiol.">
        <title>The Global Catalogue of Microorganisms (GCM) 10K type strain sequencing project: providing services to taxonomists for standard genome sequencing and annotation.</title>
        <authorList>
            <consortium name="The Broad Institute Genomics Platform"/>
            <consortium name="The Broad Institute Genome Sequencing Center for Infectious Disease"/>
            <person name="Wu L."/>
            <person name="Ma J."/>
        </authorList>
    </citation>
    <scope>NUCLEOTIDE SEQUENCE [LARGE SCALE GENOMIC DNA]</scope>
    <source>
        <strain evidence="4 5">JCM 4788</strain>
    </source>
</reference>
<feature type="domain" description="DDE Tnp4" evidence="3">
    <location>
        <begin position="1"/>
        <end position="119"/>
    </location>
</feature>
<comment type="caution">
    <text evidence="4">The sequence shown here is derived from an EMBL/GenBank/DDBJ whole genome shotgun (WGS) entry which is preliminary data.</text>
</comment>